<comment type="caution">
    <text evidence="1">The sequence shown here is derived from an EMBL/GenBank/DDBJ whole genome shotgun (WGS) entry which is preliminary data.</text>
</comment>
<protein>
    <submittedName>
        <fullName evidence="1">Uncharacterized protein</fullName>
    </submittedName>
</protein>
<dbReference type="STRING" id="71717.A0A4Y7SBP5"/>
<proteinExistence type="predicted"/>
<sequence>MLGSAKLSRLGGHIAFLGDRFSLVQAARASIEKKAKALYYPVEPPNNEKYNPTRPPKYNLKDLPRRSQAHYWKVIELLNLAKTKTARATISRDSGIVALPACAASPAFLHPSYFPLDPFHLFYENITPFLWDLWTVDSTPGESVHVPSPKIARFGVLVAEAMRTLPPAFCGPVRNPHLKRQSQYKAYEWMALFHWYILPIGLELEFPPALLRNFSYLVEAVEIAMTVQSHSISDLQSLEDLIVDFLLQYEHLYVGDDPEKVQRCRLCIFQLIHVPIHIMWYGSIRLSSQATVERSIGEVGRKITSRKEPFAHLSNIIVEQEIIRVLSLYYPELTHKGATTTNTTRSDTRQKIRISKSENLSEELAHHLSAIFRDPFITWLTHLGQGRNSEGKTSGTLQPTNQHKQMFGEVISFYAITNADNETVEVAVYRPLVDVCQPLKTVIQGRWPSASAKVKIAAVEVESICTVVGIWAAPQSENIYILRKHPGLLMLTPLERGIQEDTERDEMDD</sequence>
<evidence type="ECO:0000313" key="1">
    <source>
        <dbReference type="EMBL" id="TEB19112.1"/>
    </source>
</evidence>
<dbReference type="Proteomes" id="UP000298030">
    <property type="component" value="Unassembled WGS sequence"/>
</dbReference>
<gene>
    <name evidence="1" type="ORF">FA13DRAFT_1647367</name>
</gene>
<dbReference type="OrthoDB" id="3359887at2759"/>
<name>A0A4Y7SBP5_COPMI</name>
<organism evidence="1 2">
    <name type="scientific">Coprinellus micaceus</name>
    <name type="common">Glistening ink-cap mushroom</name>
    <name type="synonym">Coprinus micaceus</name>
    <dbReference type="NCBI Taxonomy" id="71717"/>
    <lineage>
        <taxon>Eukaryota</taxon>
        <taxon>Fungi</taxon>
        <taxon>Dikarya</taxon>
        <taxon>Basidiomycota</taxon>
        <taxon>Agaricomycotina</taxon>
        <taxon>Agaricomycetes</taxon>
        <taxon>Agaricomycetidae</taxon>
        <taxon>Agaricales</taxon>
        <taxon>Agaricineae</taxon>
        <taxon>Psathyrellaceae</taxon>
        <taxon>Coprinellus</taxon>
    </lineage>
</organism>
<keyword evidence="2" id="KW-1185">Reference proteome</keyword>
<dbReference type="AlphaFoldDB" id="A0A4Y7SBP5"/>
<dbReference type="EMBL" id="QPFP01000207">
    <property type="protein sequence ID" value="TEB19112.1"/>
    <property type="molecule type" value="Genomic_DNA"/>
</dbReference>
<reference evidence="1 2" key="1">
    <citation type="journal article" date="2019" name="Nat. Ecol. Evol.">
        <title>Megaphylogeny resolves global patterns of mushroom evolution.</title>
        <authorList>
            <person name="Varga T."/>
            <person name="Krizsan K."/>
            <person name="Foldi C."/>
            <person name="Dima B."/>
            <person name="Sanchez-Garcia M."/>
            <person name="Sanchez-Ramirez S."/>
            <person name="Szollosi G.J."/>
            <person name="Szarkandi J.G."/>
            <person name="Papp V."/>
            <person name="Albert L."/>
            <person name="Andreopoulos W."/>
            <person name="Angelini C."/>
            <person name="Antonin V."/>
            <person name="Barry K.W."/>
            <person name="Bougher N.L."/>
            <person name="Buchanan P."/>
            <person name="Buyck B."/>
            <person name="Bense V."/>
            <person name="Catcheside P."/>
            <person name="Chovatia M."/>
            <person name="Cooper J."/>
            <person name="Damon W."/>
            <person name="Desjardin D."/>
            <person name="Finy P."/>
            <person name="Geml J."/>
            <person name="Haridas S."/>
            <person name="Hughes K."/>
            <person name="Justo A."/>
            <person name="Karasinski D."/>
            <person name="Kautmanova I."/>
            <person name="Kiss B."/>
            <person name="Kocsube S."/>
            <person name="Kotiranta H."/>
            <person name="LaButti K.M."/>
            <person name="Lechner B.E."/>
            <person name="Liimatainen K."/>
            <person name="Lipzen A."/>
            <person name="Lukacs Z."/>
            <person name="Mihaltcheva S."/>
            <person name="Morgado L.N."/>
            <person name="Niskanen T."/>
            <person name="Noordeloos M.E."/>
            <person name="Ohm R.A."/>
            <person name="Ortiz-Santana B."/>
            <person name="Ovrebo C."/>
            <person name="Racz N."/>
            <person name="Riley R."/>
            <person name="Savchenko A."/>
            <person name="Shiryaev A."/>
            <person name="Soop K."/>
            <person name="Spirin V."/>
            <person name="Szebenyi C."/>
            <person name="Tomsovsky M."/>
            <person name="Tulloss R.E."/>
            <person name="Uehling J."/>
            <person name="Grigoriev I.V."/>
            <person name="Vagvolgyi C."/>
            <person name="Papp T."/>
            <person name="Martin F.M."/>
            <person name="Miettinen O."/>
            <person name="Hibbett D.S."/>
            <person name="Nagy L.G."/>
        </authorList>
    </citation>
    <scope>NUCLEOTIDE SEQUENCE [LARGE SCALE GENOMIC DNA]</scope>
    <source>
        <strain evidence="1 2">FP101781</strain>
    </source>
</reference>
<evidence type="ECO:0000313" key="2">
    <source>
        <dbReference type="Proteomes" id="UP000298030"/>
    </source>
</evidence>
<accession>A0A4Y7SBP5</accession>